<evidence type="ECO:0000313" key="4">
    <source>
        <dbReference type="Proteomes" id="UP000070720"/>
    </source>
</evidence>
<accession>A0A0E0SEK4</accession>
<reference evidence="3" key="4">
    <citation type="submission" date="2017-01" db="UniProtKB">
        <authorList>
            <consortium name="EnsemblFungi"/>
        </authorList>
    </citation>
    <scope>IDENTIFICATION</scope>
    <source>
        <strain evidence="3">PH-1 / ATCC MYA-4620 / FGSC 9075 / NRRL 31084</strain>
    </source>
</reference>
<feature type="region of interest" description="Disordered" evidence="1">
    <location>
        <begin position="1"/>
        <end position="24"/>
    </location>
</feature>
<organism evidence="2 4">
    <name type="scientific">Gibberella zeae (strain ATCC MYA-4620 / CBS 123657 / FGSC 9075 / NRRL 31084 / PH-1)</name>
    <name type="common">Wheat head blight fungus</name>
    <name type="synonym">Fusarium graminearum</name>
    <dbReference type="NCBI Taxonomy" id="229533"/>
    <lineage>
        <taxon>Eukaryota</taxon>
        <taxon>Fungi</taxon>
        <taxon>Dikarya</taxon>
        <taxon>Ascomycota</taxon>
        <taxon>Pezizomycotina</taxon>
        <taxon>Sordariomycetes</taxon>
        <taxon>Hypocreomycetidae</taxon>
        <taxon>Hypocreales</taxon>
        <taxon>Nectriaceae</taxon>
        <taxon>Fusarium</taxon>
    </lineage>
</organism>
<dbReference type="EnsemblFungi" id="CEF84867">
    <property type="protein sequence ID" value="CEF84867"/>
    <property type="gene ID" value="FGRRES_15399"/>
</dbReference>
<dbReference type="VEuPathDB" id="FungiDB:FGRAMPH1_01G23543"/>
<sequence>MVNPVRPAHITESSNELTPPNTQIEDHQSTCFIPIHGLRPPRNCIDPTRDHNGEVKRQSHIANRAINLFKQSSRTTRISTHNVIAS</sequence>
<reference evidence="3 4" key="2">
    <citation type="journal article" date="2010" name="Nature">
        <title>Comparative genomics reveals mobile pathogenicity chromosomes in Fusarium.</title>
        <authorList>
            <person name="Ma L.J."/>
            <person name="van der Does H.C."/>
            <person name="Borkovich K.A."/>
            <person name="Coleman J.J."/>
            <person name="Daboussi M.J."/>
            <person name="Di Pietro A."/>
            <person name="Dufresne M."/>
            <person name="Freitag M."/>
            <person name="Grabherr M."/>
            <person name="Henrissat B."/>
            <person name="Houterman P.M."/>
            <person name="Kang S."/>
            <person name="Shim W.B."/>
            <person name="Woloshuk C."/>
            <person name="Xie X."/>
            <person name="Xu J.R."/>
            <person name="Antoniw J."/>
            <person name="Baker S.E."/>
            <person name="Bluhm B.H."/>
            <person name="Breakspear A."/>
            <person name="Brown D.W."/>
            <person name="Butchko R.A."/>
            <person name="Chapman S."/>
            <person name="Coulson R."/>
            <person name="Coutinho P.M."/>
            <person name="Danchin E.G."/>
            <person name="Diener A."/>
            <person name="Gale L.R."/>
            <person name="Gardiner D.M."/>
            <person name="Goff S."/>
            <person name="Hammond-Kosack K.E."/>
            <person name="Hilburn K."/>
            <person name="Hua-Van A."/>
            <person name="Jonkers W."/>
            <person name="Kazan K."/>
            <person name="Kodira C.D."/>
            <person name="Koehrsen M."/>
            <person name="Kumar L."/>
            <person name="Lee Y.H."/>
            <person name="Li L."/>
            <person name="Manners J.M."/>
            <person name="Miranda-Saavedra D."/>
            <person name="Mukherjee M."/>
            <person name="Park G."/>
            <person name="Park J."/>
            <person name="Park S.Y."/>
            <person name="Proctor R.H."/>
            <person name="Regev A."/>
            <person name="Ruiz-Roldan M.C."/>
            <person name="Sain D."/>
            <person name="Sakthikumar S."/>
            <person name="Sykes S."/>
            <person name="Schwartz D.C."/>
            <person name="Turgeon B.G."/>
            <person name="Wapinski I."/>
            <person name="Yoder O."/>
            <person name="Young S."/>
            <person name="Zeng Q."/>
            <person name="Zhou S."/>
            <person name="Galagan J."/>
            <person name="Cuomo C.A."/>
            <person name="Kistler H.C."/>
            <person name="Rep M."/>
        </authorList>
    </citation>
    <scope>GENOME REANNOTATION</scope>
    <source>
        <strain evidence="4">ATCC MYA-4620 / CBS 123657 / FGSC 9075 / NRRL 31084 / PH-1</strain>
        <strain evidence="3">PH-1 / ATCC MYA-4620 / FGSC 9075 / NRRL 31084</strain>
    </source>
</reference>
<dbReference type="Proteomes" id="UP000070720">
    <property type="component" value="Chromosome 4"/>
</dbReference>
<evidence type="ECO:0000313" key="2">
    <source>
        <dbReference type="EMBL" id="CEF84867.1"/>
    </source>
</evidence>
<reference evidence="2 4" key="3">
    <citation type="journal article" date="2015" name="BMC Genomics">
        <title>The completed genome sequence of the pathogenic ascomycete fungus Fusarium graminearum.</title>
        <authorList>
            <person name="King R."/>
            <person name="Urban M."/>
            <person name="Hammond-Kosack M.C."/>
            <person name="Hassani-Pak K."/>
            <person name="Hammond-Kosack K.E."/>
        </authorList>
    </citation>
    <scope>NUCLEOTIDE SEQUENCE [LARGE SCALE GENOMIC DNA]</scope>
    <source>
        <strain evidence="4">ATCC MYA-4620 / CBS 123657 / FGSC 9075 / NRRL 31084 / PH-1</strain>
        <strain evidence="2">PH-1</strain>
    </source>
</reference>
<dbReference type="AlphaFoldDB" id="A0A098DU24"/>
<keyword evidence="4" id="KW-1185">Reference proteome</keyword>
<gene>
    <name evidence="2" type="ORF">FGRAMPH1_01T23543</name>
</gene>
<reference evidence="3 4" key="1">
    <citation type="journal article" date="2007" name="Science">
        <title>The Fusarium graminearum genome reveals a link between localized polymorphism and pathogen specialization.</title>
        <authorList>
            <person name="Cuomo C.A."/>
            <person name="Gueldener U."/>
            <person name="Xu J.-R."/>
            <person name="Trail F."/>
            <person name="Turgeon B.G."/>
            <person name="Di Pietro A."/>
            <person name="Walton J.D."/>
            <person name="Ma L.-J."/>
            <person name="Baker S.E."/>
            <person name="Rep M."/>
            <person name="Adam G."/>
            <person name="Antoniw J."/>
            <person name="Baldwin T."/>
            <person name="Calvo S.E."/>
            <person name="Chang Y.-L."/>
            <person name="DeCaprio D."/>
            <person name="Gale L.R."/>
            <person name="Gnerre S."/>
            <person name="Goswami R.S."/>
            <person name="Hammond-Kosack K."/>
            <person name="Harris L.J."/>
            <person name="Hilburn K."/>
            <person name="Kennell J.C."/>
            <person name="Kroken S."/>
            <person name="Magnuson J.K."/>
            <person name="Mannhaupt G."/>
            <person name="Mauceli E.W."/>
            <person name="Mewes H.-W."/>
            <person name="Mitterbauer R."/>
            <person name="Muehlbauer G."/>
            <person name="Muensterkoetter M."/>
            <person name="Nelson D."/>
            <person name="O'Donnell K."/>
            <person name="Ouellet T."/>
            <person name="Qi W."/>
            <person name="Quesneville H."/>
            <person name="Roncero M.I.G."/>
            <person name="Seong K.-Y."/>
            <person name="Tetko I.V."/>
            <person name="Urban M."/>
            <person name="Waalwijk C."/>
            <person name="Ward T.J."/>
            <person name="Yao J."/>
            <person name="Birren B.W."/>
            <person name="Kistler H.C."/>
        </authorList>
    </citation>
    <scope>NUCLEOTIDE SEQUENCE [LARGE SCALE GENOMIC DNA]</scope>
    <source>
        <strain evidence="4">ATCC MYA-4620 / CBS 123657 / FGSC 9075 / NRRL 31084 / PH-1</strain>
        <strain evidence="3">PH-1 / ATCC MYA-4620 / FGSC 9075 / NRRL 31084</strain>
    </source>
</reference>
<feature type="compositionally biased region" description="Polar residues" evidence="1">
    <location>
        <begin position="11"/>
        <end position="23"/>
    </location>
</feature>
<dbReference type="InParanoid" id="A0A098DU24"/>
<proteinExistence type="predicted"/>
<name>A0A098DU24_GIBZE</name>
<evidence type="ECO:0000256" key="1">
    <source>
        <dbReference type="SAM" id="MobiDB-lite"/>
    </source>
</evidence>
<protein>
    <submittedName>
        <fullName evidence="2">Chromosome 4, complete genome</fullName>
    </submittedName>
</protein>
<accession>A0A098DU24</accession>
<evidence type="ECO:0000313" key="3">
    <source>
        <dbReference type="EnsemblFungi" id="CEF84867"/>
    </source>
</evidence>
<dbReference type="EMBL" id="HG970335">
    <property type="protein sequence ID" value="CEF84867.1"/>
    <property type="molecule type" value="Genomic_DNA"/>
</dbReference>